<dbReference type="Gene3D" id="2.60.120.200">
    <property type="match status" value="1"/>
</dbReference>
<keyword evidence="8" id="KW-1185">Reference proteome</keyword>
<evidence type="ECO:0000256" key="1">
    <source>
        <dbReference type="ARBA" id="ARBA00022729"/>
    </source>
</evidence>
<dbReference type="InterPro" id="IPR050727">
    <property type="entry name" value="GH43_arabinanases"/>
</dbReference>
<evidence type="ECO:0000259" key="6">
    <source>
        <dbReference type="SMART" id="SM00560"/>
    </source>
</evidence>
<evidence type="ECO:0000256" key="4">
    <source>
        <dbReference type="ARBA" id="ARBA00023295"/>
    </source>
</evidence>
<dbReference type="InterPro" id="IPR006311">
    <property type="entry name" value="TAT_signal"/>
</dbReference>
<dbReference type="InterPro" id="IPR006558">
    <property type="entry name" value="LamG-like"/>
</dbReference>
<reference evidence="7 8" key="1">
    <citation type="submission" date="2018-03" db="EMBL/GenBank/DDBJ databases">
        <title>Bacteriophage NCPPB3778 and a type I-E CRISPR drive the evolution of the US Biological Select Agent, Rathayibacter toxicus.</title>
        <authorList>
            <person name="Davis E.W.II."/>
            <person name="Tabima J.F."/>
            <person name="Weisberg A.J."/>
            <person name="Dantas Lopes L."/>
            <person name="Wiseman M.S."/>
            <person name="Wiseman M.S."/>
            <person name="Pupko T."/>
            <person name="Belcher M.S."/>
            <person name="Sechler A.J."/>
            <person name="Tancos M.A."/>
            <person name="Schroeder B.K."/>
            <person name="Murray T.D."/>
            <person name="Luster D.G."/>
            <person name="Schneider W.L."/>
            <person name="Rogers E."/>
            <person name="Andreote F.D."/>
            <person name="Grunwald N.J."/>
            <person name="Putnam M.L."/>
            <person name="Chang J.H."/>
        </authorList>
    </citation>
    <scope>NUCLEOTIDE SEQUENCE [LARGE SCALE GENOMIC DNA]</scope>
    <source>
        <strain evidence="7 8">DSM 15933</strain>
    </source>
</reference>
<dbReference type="SUPFAM" id="SSF75005">
    <property type="entry name" value="Arabinanase/levansucrase/invertase"/>
    <property type="match status" value="1"/>
</dbReference>
<dbReference type="CDD" id="cd08983">
    <property type="entry name" value="GH43_Bt3655-like"/>
    <property type="match status" value="1"/>
</dbReference>
<organism evidence="7 8">
    <name type="scientific">Rathayibacter caricis DSM 15933</name>
    <dbReference type="NCBI Taxonomy" id="1328867"/>
    <lineage>
        <taxon>Bacteria</taxon>
        <taxon>Bacillati</taxon>
        <taxon>Actinomycetota</taxon>
        <taxon>Actinomycetes</taxon>
        <taxon>Micrococcales</taxon>
        <taxon>Microbacteriaceae</taxon>
        <taxon>Rathayibacter</taxon>
    </lineage>
</organism>
<dbReference type="PROSITE" id="PS51318">
    <property type="entry name" value="TAT"/>
    <property type="match status" value="1"/>
</dbReference>
<keyword evidence="1 5" id="KW-0732">Signal</keyword>
<dbReference type="PANTHER" id="PTHR43301">
    <property type="entry name" value="ARABINAN ENDO-1,5-ALPHA-L-ARABINOSIDASE"/>
    <property type="match status" value="1"/>
</dbReference>
<dbReference type="AlphaFoldDB" id="A0A2T4USV2"/>
<keyword evidence="2" id="KW-0378">Hydrolase</keyword>
<keyword evidence="3" id="KW-1015">Disulfide bond</keyword>
<dbReference type="Gene3D" id="2.115.10.20">
    <property type="entry name" value="Glycosyl hydrolase domain, family 43"/>
    <property type="match status" value="1"/>
</dbReference>
<feature type="signal peptide" evidence="5">
    <location>
        <begin position="1"/>
        <end position="34"/>
    </location>
</feature>
<dbReference type="GO" id="GO:0016798">
    <property type="term" value="F:hydrolase activity, acting on glycosyl bonds"/>
    <property type="evidence" value="ECO:0007669"/>
    <property type="project" value="UniProtKB-KW"/>
</dbReference>
<protein>
    <recommendedName>
        <fullName evidence="6">LamG-like jellyroll fold domain-containing protein</fullName>
    </recommendedName>
</protein>
<keyword evidence="4" id="KW-0326">Glycosidase</keyword>
<feature type="domain" description="LamG-like jellyroll fold" evidence="6">
    <location>
        <begin position="112"/>
        <end position="247"/>
    </location>
</feature>
<dbReference type="SUPFAM" id="SSF49899">
    <property type="entry name" value="Concanavalin A-like lectins/glucanases"/>
    <property type="match status" value="1"/>
</dbReference>
<dbReference type="Pfam" id="PF20578">
    <property type="entry name" value="aBig_2"/>
    <property type="match status" value="1"/>
</dbReference>
<dbReference type="PANTHER" id="PTHR43301:SF3">
    <property type="entry name" value="ARABINAN ENDO-1,5-ALPHA-L-ARABINOSIDASE A-RELATED"/>
    <property type="match status" value="1"/>
</dbReference>
<name>A0A2T4USV2_9MICO</name>
<feature type="chain" id="PRO_5015407111" description="LamG-like jellyroll fold domain-containing protein" evidence="5">
    <location>
        <begin position="35"/>
        <end position="890"/>
    </location>
</feature>
<dbReference type="EMBL" id="PZPL01000001">
    <property type="protein sequence ID" value="PTL72600.1"/>
    <property type="molecule type" value="Genomic_DNA"/>
</dbReference>
<dbReference type="InterPro" id="IPR013320">
    <property type="entry name" value="ConA-like_dom_sf"/>
</dbReference>
<sequence>MTTSTRRAPLRAALATLGLGAVLLSGLVAPPVAAAEPAQIPQSGLLAEYRFTQATGASVPNTAASAVGPARVVNGTDSLWTGTSLRLPGGAKTSAAPWVELPDDLLTGRSSATVTVETRADASMLSTFHFLWNIGSDSTSQYWFASVRDRVRTAITTNGGGAENNARGASGIAADRWYSLTSVIDGAAGTISFFVDGVRVASAPTALRPSSVTDQSLNTIGRAPYPDPFYKGEVSTFRVYDRALTGTEVASVSTADAQLHASTFAPLASAVLDGVAPLTVDDSTTNLPDYGGAVTWSSSDPALRIGADGRTLSADRPAAGQQARTSTLTATASIRGVAATRQIAVTVEPQVGVDTPYGYLMVHFIEDAQGYAEKIYLDVSRGDDPEKWDPLNGGKPILASDLGTTGVRDPYLTYNPETEKYYIIATDLRVFGGDSGTGSCTTWCYWTTQGSVKMNVWESTDLVSWSDLRQFDVSLDDAGQRALEAGMMWAPEATWVDDFDGQGNGSFVLYWSSTVYPTAAHTPGTGASRILWGSTTDFTQETYSYGGTFVDTGADVIDTTLIQDGGTTYRISKDNGTGRGIYMESTTAAQWWLPAARWTPIQDRIGAVWAGGNAGGVEGPAVFKDHDEDRWYLYVDVIPSTGYRPMVTTDLDAGWTQLTDPGFSMAPSTKHGGIVSLTAGQYDEVRKADAASAVRADLGDVSVASGAAADAVVAALPARTDVVLAYGRGTASQPITWDTSSVRASTPGRYAVTGVVRTIGANENQWVGAGGSTAWNATGKVLSSSTAVRVTATVVVTAPVVSATLTASTRCIGGKVVATGVVRNTGTSPASVVLRSAWGTSPVLTAAPGAAATHAFTTRAVSVAAGSLSATVTVGGASTVLEAPYAARRC</sequence>
<comment type="caution">
    <text evidence="7">The sequence shown here is derived from an EMBL/GenBank/DDBJ whole genome shotgun (WGS) entry which is preliminary data.</text>
</comment>
<evidence type="ECO:0000313" key="7">
    <source>
        <dbReference type="EMBL" id="PTL72600.1"/>
    </source>
</evidence>
<proteinExistence type="predicted"/>
<dbReference type="InterPro" id="IPR046780">
    <property type="entry name" value="aBig_2"/>
</dbReference>
<dbReference type="Pfam" id="PF13385">
    <property type="entry name" value="Laminin_G_3"/>
    <property type="match status" value="1"/>
</dbReference>
<evidence type="ECO:0000256" key="5">
    <source>
        <dbReference type="SAM" id="SignalP"/>
    </source>
</evidence>
<evidence type="ECO:0000256" key="2">
    <source>
        <dbReference type="ARBA" id="ARBA00022801"/>
    </source>
</evidence>
<evidence type="ECO:0000256" key="3">
    <source>
        <dbReference type="ARBA" id="ARBA00023157"/>
    </source>
</evidence>
<dbReference type="Proteomes" id="UP000241085">
    <property type="component" value="Unassembled WGS sequence"/>
</dbReference>
<accession>A0A2T4USV2</accession>
<dbReference type="SMART" id="SM00560">
    <property type="entry name" value="LamGL"/>
    <property type="match status" value="1"/>
</dbReference>
<gene>
    <name evidence="7" type="ORF">C1I63_06915</name>
</gene>
<dbReference type="RefSeq" id="WP_107574279.1">
    <property type="nucleotide sequence ID" value="NZ_PZPL01000001.1"/>
</dbReference>
<dbReference type="InterPro" id="IPR023296">
    <property type="entry name" value="Glyco_hydro_beta-prop_sf"/>
</dbReference>
<evidence type="ECO:0000313" key="8">
    <source>
        <dbReference type="Proteomes" id="UP000241085"/>
    </source>
</evidence>